<sequence>MGETLAIDVAPLVRGCVKMTIIDSLRSCPLPYDWCSCLVKSAGDLFSIFVHSYGSGQLITHVEVHRLELSSDGIHWRRVQDIGRHAFFLAGQCGRSLLASKAWGLQRNCIYFPEDCDDGVRLMQPVEEDACNSSHVVISQEINCIVIDKEDGHEVVISRRWDDLPIELVELLFLRLSLVDCLRLPSVCKGWSKASGFIAKERVWPWLMHLPNLKYQSYKFFDPFYGEEYTLKSKAVVVARDHLALRFSKDGWVVVTEGNERVFLLNPFTSQVINLPPLPLQHYNFEGISFMSMPTSPDFVIYGFSYQIYGEFVEISLWRPGKKEWTVLQFDSSIPFFPSSNNPVLFRGEFYCLGRKGELGIFNPEVETWNVVSRPAPIHLTEPETTEMNIVTY</sequence>
<feature type="domain" description="KIB1-4 beta-propeller" evidence="2">
    <location>
        <begin position="27"/>
        <end position="117"/>
    </location>
</feature>
<dbReference type="CDD" id="cd09917">
    <property type="entry name" value="F-box_SF"/>
    <property type="match status" value="1"/>
</dbReference>
<dbReference type="Proteomes" id="UP001151287">
    <property type="component" value="Unassembled WGS sequence"/>
</dbReference>
<dbReference type="Pfam" id="PF03478">
    <property type="entry name" value="Beta-prop_KIB1-4"/>
    <property type="match status" value="2"/>
</dbReference>
<dbReference type="InterPro" id="IPR011043">
    <property type="entry name" value="Gal_Oxase/kelch_b-propeller"/>
</dbReference>
<dbReference type="Pfam" id="PF00646">
    <property type="entry name" value="F-box"/>
    <property type="match status" value="1"/>
</dbReference>
<dbReference type="InterPro" id="IPR036047">
    <property type="entry name" value="F-box-like_dom_sf"/>
</dbReference>
<dbReference type="SUPFAM" id="SSF50965">
    <property type="entry name" value="Galactose oxidase, central domain"/>
    <property type="match status" value="1"/>
</dbReference>
<feature type="domain" description="F-box" evidence="1">
    <location>
        <begin position="161"/>
        <end position="193"/>
    </location>
</feature>
<evidence type="ECO:0000259" key="2">
    <source>
        <dbReference type="Pfam" id="PF03478"/>
    </source>
</evidence>
<dbReference type="PANTHER" id="PTHR33127">
    <property type="entry name" value="TRANSMEMBRANE PROTEIN"/>
    <property type="match status" value="1"/>
</dbReference>
<feature type="domain" description="KIB1-4 beta-propeller" evidence="2">
    <location>
        <begin position="248"/>
        <end position="369"/>
    </location>
</feature>
<gene>
    <name evidence="3" type="ORF">LUZ63_011784</name>
</gene>
<protein>
    <recommendedName>
        <fullName evidence="5">F-box domain-containing protein</fullName>
    </recommendedName>
</protein>
<dbReference type="InterPro" id="IPR001810">
    <property type="entry name" value="F-box_dom"/>
</dbReference>
<comment type="caution">
    <text evidence="3">The sequence shown here is derived from an EMBL/GenBank/DDBJ whole genome shotgun (WGS) entry which is preliminary data.</text>
</comment>
<dbReference type="SUPFAM" id="SSF81383">
    <property type="entry name" value="F-box domain"/>
    <property type="match status" value="1"/>
</dbReference>
<dbReference type="PANTHER" id="PTHR33127:SF97">
    <property type="entry name" value="OS08G0448300 PROTEIN"/>
    <property type="match status" value="1"/>
</dbReference>
<accession>A0A9Q0CJJ1</accession>
<evidence type="ECO:0000259" key="1">
    <source>
        <dbReference type="Pfam" id="PF00646"/>
    </source>
</evidence>
<keyword evidence="4" id="KW-1185">Reference proteome</keyword>
<dbReference type="OrthoDB" id="679467at2759"/>
<evidence type="ECO:0000313" key="3">
    <source>
        <dbReference type="EMBL" id="KAJ1695086.1"/>
    </source>
</evidence>
<dbReference type="Gene3D" id="1.20.1280.50">
    <property type="match status" value="1"/>
</dbReference>
<name>A0A9Q0CJJ1_9POAL</name>
<dbReference type="InterPro" id="IPR005174">
    <property type="entry name" value="KIB1-4_b-propeller"/>
</dbReference>
<reference evidence="3" key="1">
    <citation type="journal article" date="2022" name="Cell">
        <title>Repeat-based holocentromeres influence genome architecture and karyotype evolution.</title>
        <authorList>
            <person name="Hofstatter P.G."/>
            <person name="Thangavel G."/>
            <person name="Lux T."/>
            <person name="Neumann P."/>
            <person name="Vondrak T."/>
            <person name="Novak P."/>
            <person name="Zhang M."/>
            <person name="Costa L."/>
            <person name="Castellani M."/>
            <person name="Scott A."/>
            <person name="Toegelov H."/>
            <person name="Fuchs J."/>
            <person name="Mata-Sucre Y."/>
            <person name="Dias Y."/>
            <person name="Vanzela A.L.L."/>
            <person name="Huettel B."/>
            <person name="Almeida C.C.S."/>
            <person name="Simkova H."/>
            <person name="Souza G."/>
            <person name="Pedrosa-Harand A."/>
            <person name="Macas J."/>
            <person name="Mayer K.F.X."/>
            <person name="Houben A."/>
            <person name="Marques A."/>
        </authorList>
    </citation>
    <scope>NUCLEOTIDE SEQUENCE</scope>
    <source>
        <strain evidence="3">RhyBre1mFocal</strain>
    </source>
</reference>
<evidence type="ECO:0008006" key="5">
    <source>
        <dbReference type="Google" id="ProtNLM"/>
    </source>
</evidence>
<proteinExistence type="predicted"/>
<dbReference type="EMBL" id="JAMQYH010000003">
    <property type="protein sequence ID" value="KAJ1695086.1"/>
    <property type="molecule type" value="Genomic_DNA"/>
</dbReference>
<dbReference type="AlphaFoldDB" id="A0A9Q0CJJ1"/>
<evidence type="ECO:0000313" key="4">
    <source>
        <dbReference type="Proteomes" id="UP001151287"/>
    </source>
</evidence>
<organism evidence="3 4">
    <name type="scientific">Rhynchospora breviuscula</name>
    <dbReference type="NCBI Taxonomy" id="2022672"/>
    <lineage>
        <taxon>Eukaryota</taxon>
        <taxon>Viridiplantae</taxon>
        <taxon>Streptophyta</taxon>
        <taxon>Embryophyta</taxon>
        <taxon>Tracheophyta</taxon>
        <taxon>Spermatophyta</taxon>
        <taxon>Magnoliopsida</taxon>
        <taxon>Liliopsida</taxon>
        <taxon>Poales</taxon>
        <taxon>Cyperaceae</taxon>
        <taxon>Cyperoideae</taxon>
        <taxon>Rhynchosporeae</taxon>
        <taxon>Rhynchospora</taxon>
    </lineage>
</organism>